<evidence type="ECO:0000313" key="2">
    <source>
        <dbReference type="EMBL" id="MBB4483132.1"/>
    </source>
</evidence>
<keyword evidence="1" id="KW-0472">Membrane</keyword>
<dbReference type="EMBL" id="JACIHU010000017">
    <property type="protein sequence ID" value="MBB4483132.1"/>
    <property type="molecule type" value="Genomic_DNA"/>
</dbReference>
<dbReference type="EMBL" id="JACIID010000017">
    <property type="protein sequence ID" value="MBB4538960.1"/>
    <property type="molecule type" value="Genomic_DNA"/>
</dbReference>
<evidence type="ECO:0000313" key="3">
    <source>
        <dbReference type="EMBL" id="MBB4538960.1"/>
    </source>
</evidence>
<comment type="caution">
    <text evidence="3">The sequence shown here is derived from an EMBL/GenBank/DDBJ whole genome shotgun (WGS) entry which is preliminary data.</text>
</comment>
<keyword evidence="1" id="KW-1133">Transmembrane helix</keyword>
<dbReference type="Proteomes" id="UP000557344">
    <property type="component" value="Unassembled WGS sequence"/>
</dbReference>
<protein>
    <submittedName>
        <fullName evidence="3">Uncharacterized protein</fullName>
    </submittedName>
</protein>
<feature type="transmembrane region" description="Helical" evidence="1">
    <location>
        <begin position="6"/>
        <end position="23"/>
    </location>
</feature>
<evidence type="ECO:0000256" key="1">
    <source>
        <dbReference type="SAM" id="Phobius"/>
    </source>
</evidence>
<gene>
    <name evidence="2" type="ORF">GGE46_005751</name>
    <name evidence="3" type="ORF">GGE57_005747</name>
</gene>
<dbReference type="Proteomes" id="UP000523431">
    <property type="component" value="Unassembled WGS sequence"/>
</dbReference>
<evidence type="ECO:0000313" key="4">
    <source>
        <dbReference type="Proteomes" id="UP000523431"/>
    </source>
</evidence>
<organism evidence="3 4">
    <name type="scientific">Rhizobium etli</name>
    <dbReference type="NCBI Taxonomy" id="29449"/>
    <lineage>
        <taxon>Bacteria</taxon>
        <taxon>Pseudomonadati</taxon>
        <taxon>Pseudomonadota</taxon>
        <taxon>Alphaproteobacteria</taxon>
        <taxon>Hyphomicrobiales</taxon>
        <taxon>Rhizobiaceae</taxon>
        <taxon>Rhizobium/Agrobacterium group</taxon>
        <taxon>Rhizobium</taxon>
    </lineage>
</organism>
<reference evidence="4 5" key="1">
    <citation type="submission" date="2020-08" db="EMBL/GenBank/DDBJ databases">
        <title>Genomic Encyclopedia of Type Strains, Phase IV (KMG-V): Genome sequencing to study the core and pangenomes of soil and plant-associated prokaryotes.</title>
        <authorList>
            <person name="Whitman W."/>
        </authorList>
    </citation>
    <scope>NUCLEOTIDE SEQUENCE [LARGE SCALE GENOMIC DNA]</scope>
    <source>
        <strain evidence="2 5">SEMIA 471</strain>
        <strain evidence="3 4">SEMIA 489</strain>
    </source>
</reference>
<dbReference type="RefSeq" id="WP_183844382.1">
    <property type="nucleotide sequence ID" value="NZ_JACIHU010000017.1"/>
</dbReference>
<name>A0A7W6ZMR9_RHIET</name>
<accession>A0A7W6ZMR9</accession>
<dbReference type="AlphaFoldDB" id="A0A7W6ZMR9"/>
<proteinExistence type="predicted"/>
<sequence length="70" mass="7148">MLLQVVIGAVFLLTLLGLLLFIWPRRERLRRILAGGAASYIGGEYIGGDGYSPHDNGGDGGGADGGSGGC</sequence>
<keyword evidence="1" id="KW-0812">Transmembrane</keyword>
<evidence type="ECO:0000313" key="5">
    <source>
        <dbReference type="Proteomes" id="UP000557344"/>
    </source>
</evidence>